<dbReference type="RefSeq" id="WP_203374565.1">
    <property type="nucleotide sequence ID" value="NZ_JAENHP010000001.1"/>
</dbReference>
<protein>
    <submittedName>
        <fullName evidence="6">ABC transporter ATP-binding protein</fullName>
    </submittedName>
</protein>
<dbReference type="CDD" id="cd03257">
    <property type="entry name" value="ABC_NikE_OppD_transporters"/>
    <property type="match status" value="1"/>
</dbReference>
<evidence type="ECO:0000313" key="7">
    <source>
        <dbReference type="Proteomes" id="UP000632138"/>
    </source>
</evidence>
<dbReference type="PROSITE" id="PS00211">
    <property type="entry name" value="ABC_TRANSPORTER_1"/>
    <property type="match status" value="1"/>
</dbReference>
<accession>A0ABS2A5W8</accession>
<dbReference type="SUPFAM" id="SSF52540">
    <property type="entry name" value="P-loop containing nucleoside triphosphate hydrolases"/>
    <property type="match status" value="1"/>
</dbReference>
<evidence type="ECO:0000313" key="6">
    <source>
        <dbReference type="EMBL" id="MBM2614693.1"/>
    </source>
</evidence>
<sequence length="371" mass="39808">MRSPLLEISDLTISYRGRRRRAAATAVDSVSLDIGVGETVGLVGESGSGKSSLGNAVLGLVPPVSGRIQFGGRDITHLRGSARRPLATEIQAVFQDPYSSLNPYRTVGQSVLETLTASTMPPAQREARLGEMLTRVGLDRSAAERYPSQFSGGQRQRIAIARALMPAPKLVVCDESVSALDLSVQAQVLNLFVELQRDLGVSYLFITHDLSVVRHVSHRVAVLRQGRLMEFDRTEDVIGDPSTTYTRRLLAAAPVPDVEVQSMRRAAGRAWRALSAGDDGDRAAWQRAVERLAVRTGNALLADRLADAPVAEAHRLLFEAGTADPEAAGSITLTAPGDTATVRNLAAALHARDLVAARAAHDTLWKGTVDE</sequence>
<dbReference type="InterPro" id="IPR017871">
    <property type="entry name" value="ABC_transporter-like_CS"/>
</dbReference>
<keyword evidence="2" id="KW-0813">Transport</keyword>
<evidence type="ECO:0000256" key="3">
    <source>
        <dbReference type="ARBA" id="ARBA00022741"/>
    </source>
</evidence>
<dbReference type="InterPro" id="IPR050319">
    <property type="entry name" value="ABC_transp_ATP-bind"/>
</dbReference>
<gene>
    <name evidence="6" type="ORF">JIG36_03885</name>
</gene>
<name>A0ABS2A5W8_9ACTN</name>
<dbReference type="EMBL" id="JAENHP010000001">
    <property type="protein sequence ID" value="MBM2614693.1"/>
    <property type="molecule type" value="Genomic_DNA"/>
</dbReference>
<comment type="similarity">
    <text evidence="1">Belongs to the ABC transporter superfamily.</text>
</comment>
<dbReference type="InterPro" id="IPR003593">
    <property type="entry name" value="AAA+_ATPase"/>
</dbReference>
<evidence type="ECO:0000256" key="1">
    <source>
        <dbReference type="ARBA" id="ARBA00005417"/>
    </source>
</evidence>
<keyword evidence="7" id="KW-1185">Reference proteome</keyword>
<reference evidence="6 7" key="1">
    <citation type="submission" date="2021-01" db="EMBL/GenBank/DDBJ databases">
        <title>Actinoplanes sp. nov. LDG1-06 isolated from lichen.</title>
        <authorList>
            <person name="Saeng-In P."/>
            <person name="Phongsopitanun W."/>
            <person name="Kanchanasin P."/>
            <person name="Yuki M."/>
            <person name="Kudo T."/>
            <person name="Ohkuma M."/>
            <person name="Tanasupawat S."/>
        </authorList>
    </citation>
    <scope>NUCLEOTIDE SEQUENCE [LARGE SCALE GENOMIC DNA]</scope>
    <source>
        <strain evidence="6 7">LDG1-06</strain>
    </source>
</reference>
<keyword evidence="3" id="KW-0547">Nucleotide-binding</keyword>
<evidence type="ECO:0000259" key="5">
    <source>
        <dbReference type="PROSITE" id="PS50893"/>
    </source>
</evidence>
<organism evidence="6 7">
    <name type="scientific">Paractinoplanes ovalisporus</name>
    <dbReference type="NCBI Taxonomy" id="2810368"/>
    <lineage>
        <taxon>Bacteria</taxon>
        <taxon>Bacillati</taxon>
        <taxon>Actinomycetota</taxon>
        <taxon>Actinomycetes</taxon>
        <taxon>Micromonosporales</taxon>
        <taxon>Micromonosporaceae</taxon>
        <taxon>Paractinoplanes</taxon>
    </lineage>
</organism>
<dbReference type="PROSITE" id="PS50893">
    <property type="entry name" value="ABC_TRANSPORTER_2"/>
    <property type="match status" value="1"/>
</dbReference>
<evidence type="ECO:0000256" key="4">
    <source>
        <dbReference type="ARBA" id="ARBA00022840"/>
    </source>
</evidence>
<keyword evidence="4 6" id="KW-0067">ATP-binding</keyword>
<feature type="domain" description="ABC transporter" evidence="5">
    <location>
        <begin position="6"/>
        <end position="250"/>
    </location>
</feature>
<dbReference type="PANTHER" id="PTHR43776:SF7">
    <property type="entry name" value="D,D-DIPEPTIDE TRANSPORT ATP-BINDING PROTEIN DDPF-RELATED"/>
    <property type="match status" value="1"/>
</dbReference>
<dbReference type="PANTHER" id="PTHR43776">
    <property type="entry name" value="TRANSPORT ATP-BINDING PROTEIN"/>
    <property type="match status" value="1"/>
</dbReference>
<evidence type="ECO:0000256" key="2">
    <source>
        <dbReference type="ARBA" id="ARBA00022448"/>
    </source>
</evidence>
<dbReference type="InterPro" id="IPR003439">
    <property type="entry name" value="ABC_transporter-like_ATP-bd"/>
</dbReference>
<dbReference type="InterPro" id="IPR027417">
    <property type="entry name" value="P-loop_NTPase"/>
</dbReference>
<dbReference type="Gene3D" id="3.40.50.300">
    <property type="entry name" value="P-loop containing nucleotide triphosphate hydrolases"/>
    <property type="match status" value="1"/>
</dbReference>
<comment type="caution">
    <text evidence="6">The sequence shown here is derived from an EMBL/GenBank/DDBJ whole genome shotgun (WGS) entry which is preliminary data.</text>
</comment>
<dbReference type="GO" id="GO:0005524">
    <property type="term" value="F:ATP binding"/>
    <property type="evidence" value="ECO:0007669"/>
    <property type="project" value="UniProtKB-KW"/>
</dbReference>
<dbReference type="SMART" id="SM00382">
    <property type="entry name" value="AAA"/>
    <property type="match status" value="1"/>
</dbReference>
<dbReference type="Pfam" id="PF00005">
    <property type="entry name" value="ABC_tran"/>
    <property type="match status" value="1"/>
</dbReference>
<dbReference type="Proteomes" id="UP000632138">
    <property type="component" value="Unassembled WGS sequence"/>
</dbReference>
<proteinExistence type="inferred from homology"/>